<sequence length="121" mass="13415">MDLIFGSDADELSLPVPHFEPAQTSWDVDPALPSKKNAPPVLITGKDSFLRVIDFHANEMTDDALAEVRWQKTLEKWYKVFLISTDARPGGLVIHEDDVPGNLERIREILGTRSCATAAKG</sequence>
<comment type="caution">
    <text evidence="1">The sequence shown here is derived from an EMBL/GenBank/DDBJ whole genome shotgun (WGS) entry which is preliminary data.</text>
</comment>
<gene>
    <name evidence="1" type="ORF">SCF082_LOCUS23807</name>
</gene>
<proteinExistence type="predicted"/>
<protein>
    <submittedName>
        <fullName evidence="1">Uncharacterized protein</fullName>
    </submittedName>
</protein>
<reference evidence="1 2" key="1">
    <citation type="submission" date="2024-02" db="EMBL/GenBank/DDBJ databases">
        <authorList>
            <person name="Chen Y."/>
            <person name="Shah S."/>
            <person name="Dougan E. K."/>
            <person name="Thang M."/>
            <person name="Chan C."/>
        </authorList>
    </citation>
    <scope>NUCLEOTIDE SEQUENCE [LARGE SCALE GENOMIC DNA]</scope>
</reference>
<name>A0ABP0LPM1_9DINO</name>
<dbReference type="EMBL" id="CAXAMM010017435">
    <property type="protein sequence ID" value="CAK9041125.1"/>
    <property type="molecule type" value="Genomic_DNA"/>
</dbReference>
<accession>A0ABP0LPM1</accession>
<evidence type="ECO:0000313" key="2">
    <source>
        <dbReference type="Proteomes" id="UP001642464"/>
    </source>
</evidence>
<organism evidence="1 2">
    <name type="scientific">Durusdinium trenchii</name>
    <dbReference type="NCBI Taxonomy" id="1381693"/>
    <lineage>
        <taxon>Eukaryota</taxon>
        <taxon>Sar</taxon>
        <taxon>Alveolata</taxon>
        <taxon>Dinophyceae</taxon>
        <taxon>Suessiales</taxon>
        <taxon>Symbiodiniaceae</taxon>
        <taxon>Durusdinium</taxon>
    </lineage>
</organism>
<dbReference type="Proteomes" id="UP001642464">
    <property type="component" value="Unassembled WGS sequence"/>
</dbReference>
<keyword evidence="2" id="KW-1185">Reference proteome</keyword>
<evidence type="ECO:0000313" key="1">
    <source>
        <dbReference type="EMBL" id="CAK9041125.1"/>
    </source>
</evidence>